<accession>A0A6A6VM08</accession>
<keyword evidence="3" id="KW-1185">Reference proteome</keyword>
<evidence type="ECO:0000313" key="3">
    <source>
        <dbReference type="Proteomes" id="UP000799440"/>
    </source>
</evidence>
<dbReference type="EMBL" id="MU006564">
    <property type="protein sequence ID" value="KAF2750251.1"/>
    <property type="molecule type" value="Genomic_DNA"/>
</dbReference>
<reference evidence="2" key="1">
    <citation type="journal article" date="2020" name="Stud. Mycol.">
        <title>101 Dothideomycetes genomes: a test case for predicting lifestyles and emergence of pathogens.</title>
        <authorList>
            <person name="Haridas S."/>
            <person name="Albert R."/>
            <person name="Binder M."/>
            <person name="Bloem J."/>
            <person name="Labutti K."/>
            <person name="Salamov A."/>
            <person name="Andreopoulos B."/>
            <person name="Baker S."/>
            <person name="Barry K."/>
            <person name="Bills G."/>
            <person name="Bluhm B."/>
            <person name="Cannon C."/>
            <person name="Castanera R."/>
            <person name="Culley D."/>
            <person name="Daum C."/>
            <person name="Ezra D."/>
            <person name="Gonzalez J."/>
            <person name="Henrissat B."/>
            <person name="Kuo A."/>
            <person name="Liang C."/>
            <person name="Lipzen A."/>
            <person name="Lutzoni F."/>
            <person name="Magnuson J."/>
            <person name="Mondo S."/>
            <person name="Nolan M."/>
            <person name="Ohm R."/>
            <person name="Pangilinan J."/>
            <person name="Park H.-J."/>
            <person name="Ramirez L."/>
            <person name="Alfaro M."/>
            <person name="Sun H."/>
            <person name="Tritt A."/>
            <person name="Yoshinaga Y."/>
            <person name="Zwiers L.-H."/>
            <person name="Turgeon B."/>
            <person name="Goodwin S."/>
            <person name="Spatafora J."/>
            <person name="Crous P."/>
            <person name="Grigoriev I."/>
        </authorList>
    </citation>
    <scope>NUCLEOTIDE SEQUENCE</scope>
    <source>
        <strain evidence="2">CBS 119925</strain>
    </source>
</reference>
<organism evidence="2 3">
    <name type="scientific">Sporormia fimetaria CBS 119925</name>
    <dbReference type="NCBI Taxonomy" id="1340428"/>
    <lineage>
        <taxon>Eukaryota</taxon>
        <taxon>Fungi</taxon>
        <taxon>Dikarya</taxon>
        <taxon>Ascomycota</taxon>
        <taxon>Pezizomycotina</taxon>
        <taxon>Dothideomycetes</taxon>
        <taxon>Pleosporomycetidae</taxon>
        <taxon>Pleosporales</taxon>
        <taxon>Sporormiaceae</taxon>
        <taxon>Sporormia</taxon>
    </lineage>
</organism>
<dbReference type="Proteomes" id="UP000799440">
    <property type="component" value="Unassembled WGS sequence"/>
</dbReference>
<proteinExistence type="predicted"/>
<evidence type="ECO:0000256" key="1">
    <source>
        <dbReference type="SAM" id="MobiDB-lite"/>
    </source>
</evidence>
<protein>
    <submittedName>
        <fullName evidence="2">Uncharacterized protein</fullName>
    </submittedName>
</protein>
<feature type="region of interest" description="Disordered" evidence="1">
    <location>
        <begin position="18"/>
        <end position="110"/>
    </location>
</feature>
<evidence type="ECO:0000313" key="2">
    <source>
        <dbReference type="EMBL" id="KAF2750251.1"/>
    </source>
</evidence>
<feature type="compositionally biased region" description="Basic and acidic residues" evidence="1">
    <location>
        <begin position="66"/>
        <end position="75"/>
    </location>
</feature>
<dbReference type="AlphaFoldDB" id="A0A6A6VM08"/>
<feature type="region of interest" description="Disordered" evidence="1">
    <location>
        <begin position="128"/>
        <end position="172"/>
    </location>
</feature>
<feature type="compositionally biased region" description="Basic and acidic residues" evidence="1">
    <location>
        <begin position="93"/>
        <end position="108"/>
    </location>
</feature>
<gene>
    <name evidence="2" type="ORF">M011DRAFT_474714</name>
</gene>
<feature type="compositionally biased region" description="Polar residues" evidence="1">
    <location>
        <begin position="76"/>
        <end position="88"/>
    </location>
</feature>
<sequence length="319" mass="35235">MEPPDAVLNWLDNLSLADDEVIDGRPGSPPRNRSGDPEEPPGTPNRPALAPATEEISPTSTQFTDVFDRPEKQWDQESSISDVTTVTESGGEMDNKTGRDDVSGEKKVSTVAVRRPLSALLGLEQKAEAVEDDSNNADDDKTTSTIPPPQPSVPSTPASPSIKSPLATADTPHPSDKATVLLTSCYQCLLAQLPCSRTLPSCTRCIHNGCSHLCLLHRRKLFREMVAGDTEENQIPVLLVLKAEEEEMVREKVGLLRELHEKWLQQEERRNWVLPRDIGAGLAGKWDKYQKREERRHPGWGVGRKVFVEVELGEVVEGV</sequence>
<dbReference type="OrthoDB" id="3932796at2759"/>
<name>A0A6A6VM08_9PLEO</name>